<evidence type="ECO:0000256" key="1">
    <source>
        <dbReference type="ARBA" id="ARBA00004141"/>
    </source>
</evidence>
<comment type="subcellular location">
    <subcellularLocation>
        <location evidence="1">Membrane</location>
        <topology evidence="1">Multi-pass membrane protein</topology>
    </subcellularLocation>
</comment>
<keyword evidence="7" id="KW-1185">Reference proteome</keyword>
<organism evidence="6 7">
    <name type="scientific">Fulvivirga lutea</name>
    <dbReference type="NCBI Taxonomy" id="2810512"/>
    <lineage>
        <taxon>Bacteria</taxon>
        <taxon>Pseudomonadati</taxon>
        <taxon>Bacteroidota</taxon>
        <taxon>Cytophagia</taxon>
        <taxon>Cytophagales</taxon>
        <taxon>Fulvivirgaceae</taxon>
        <taxon>Fulvivirga</taxon>
    </lineage>
</organism>
<name>A0A974WPK8_9BACT</name>
<evidence type="ECO:0000256" key="2">
    <source>
        <dbReference type="ARBA" id="ARBA00022692"/>
    </source>
</evidence>
<evidence type="ECO:0000256" key="4">
    <source>
        <dbReference type="ARBA" id="ARBA00023136"/>
    </source>
</evidence>
<dbReference type="KEGG" id="fuv:JR347_03480"/>
<gene>
    <name evidence="6" type="ORF">JR347_03480</name>
</gene>
<keyword evidence="2 5" id="KW-0812">Transmembrane</keyword>
<dbReference type="GO" id="GO:0016765">
    <property type="term" value="F:transferase activity, transferring alkyl or aryl (other than methyl) groups"/>
    <property type="evidence" value="ECO:0007669"/>
    <property type="project" value="InterPro"/>
</dbReference>
<feature type="transmembrane region" description="Helical" evidence="5">
    <location>
        <begin position="160"/>
        <end position="178"/>
    </location>
</feature>
<reference evidence="6" key="1">
    <citation type="submission" date="2021-02" db="EMBL/GenBank/DDBJ databases">
        <title>Fulvivirga sp. S481 isolated from sea water.</title>
        <authorList>
            <person name="Bae S.S."/>
            <person name="Baek K."/>
        </authorList>
    </citation>
    <scope>NUCLEOTIDE SEQUENCE</scope>
    <source>
        <strain evidence="6">S481</strain>
    </source>
</reference>
<dbReference type="AlphaFoldDB" id="A0A974WPK8"/>
<feature type="transmembrane region" description="Helical" evidence="5">
    <location>
        <begin position="199"/>
        <end position="223"/>
    </location>
</feature>
<feature type="transmembrane region" description="Helical" evidence="5">
    <location>
        <begin position="268"/>
        <end position="285"/>
    </location>
</feature>
<dbReference type="EMBL" id="CP070608">
    <property type="protein sequence ID" value="QSE99318.1"/>
    <property type="molecule type" value="Genomic_DNA"/>
</dbReference>
<sequence>MFNKSAWLHLRIPFSFFLMPVFLFALAVSSNVSIQNALIVFICLHIFLYPASNGYNSYFDKDEGSIGSLKNPPKVNKGLYYLSLIFDFIALLLAAYNIAFLLMILVYGLVSKAYSHPLIRLKKYPFGSWLIAGFFQGAFTFMMSYIGINDIHFFAALDKELLLAAILTSVMLWGSYPMTQIYQHEEDYERGDITLSYKLGILGTFHFVGLVFSLSSLGFVWYFNSYFNLTVVSIYLIMMAPVIGYFSYWYFKVRKDKQAADFDHTMKLNFISASCLNIFFIYLFLC</sequence>
<feature type="transmembrane region" description="Helical" evidence="5">
    <location>
        <begin position="79"/>
        <end position="109"/>
    </location>
</feature>
<keyword evidence="4 5" id="KW-0472">Membrane</keyword>
<feature type="transmembrane region" description="Helical" evidence="5">
    <location>
        <begin position="6"/>
        <end position="26"/>
    </location>
</feature>
<evidence type="ECO:0000313" key="7">
    <source>
        <dbReference type="Proteomes" id="UP000662783"/>
    </source>
</evidence>
<feature type="transmembrane region" description="Helical" evidence="5">
    <location>
        <begin position="38"/>
        <end position="59"/>
    </location>
</feature>
<dbReference type="GO" id="GO:0016020">
    <property type="term" value="C:membrane"/>
    <property type="evidence" value="ECO:0007669"/>
    <property type="project" value="UniProtKB-SubCell"/>
</dbReference>
<evidence type="ECO:0000256" key="3">
    <source>
        <dbReference type="ARBA" id="ARBA00022989"/>
    </source>
</evidence>
<evidence type="ECO:0000313" key="6">
    <source>
        <dbReference type="EMBL" id="QSE99318.1"/>
    </source>
</evidence>
<dbReference type="Proteomes" id="UP000662783">
    <property type="component" value="Chromosome"/>
</dbReference>
<evidence type="ECO:0000256" key="5">
    <source>
        <dbReference type="SAM" id="Phobius"/>
    </source>
</evidence>
<feature type="transmembrane region" description="Helical" evidence="5">
    <location>
        <begin position="129"/>
        <end position="148"/>
    </location>
</feature>
<proteinExistence type="predicted"/>
<dbReference type="Pfam" id="PF01040">
    <property type="entry name" value="UbiA"/>
    <property type="match status" value="1"/>
</dbReference>
<dbReference type="InterPro" id="IPR000537">
    <property type="entry name" value="UbiA_prenyltransferase"/>
</dbReference>
<keyword evidence="3 5" id="KW-1133">Transmembrane helix</keyword>
<protein>
    <submittedName>
        <fullName evidence="6">UbiA prenyltransferase family protein</fullName>
    </submittedName>
</protein>
<accession>A0A974WPK8</accession>
<feature type="transmembrane region" description="Helical" evidence="5">
    <location>
        <begin position="229"/>
        <end position="248"/>
    </location>
</feature>